<comment type="similarity">
    <text evidence="1">Belongs to the Nudix hydrolase family.</text>
</comment>
<accession>A0A2S6HN22</accession>
<dbReference type="PANTHER" id="PTHR43736:SF1">
    <property type="entry name" value="DIHYDRONEOPTERIN TRIPHOSPHATE DIPHOSPHATASE"/>
    <property type="match status" value="1"/>
</dbReference>
<evidence type="ECO:0000259" key="3">
    <source>
        <dbReference type="PROSITE" id="PS51462"/>
    </source>
</evidence>
<dbReference type="Gene3D" id="3.90.79.10">
    <property type="entry name" value="Nucleoside Triphosphate Pyrophosphohydrolase"/>
    <property type="match status" value="1"/>
</dbReference>
<gene>
    <name evidence="4" type="ORF">BXY41_11243</name>
</gene>
<dbReference type="InterPro" id="IPR000086">
    <property type="entry name" value="NUDIX_hydrolase_dom"/>
</dbReference>
<dbReference type="OrthoDB" id="9786141at2"/>
<dbReference type="Proteomes" id="UP000237749">
    <property type="component" value="Unassembled WGS sequence"/>
</dbReference>
<keyword evidence="2" id="KW-0378">Hydrolase</keyword>
<dbReference type="PROSITE" id="PS00893">
    <property type="entry name" value="NUDIX_BOX"/>
    <property type="match status" value="1"/>
</dbReference>
<evidence type="ECO:0000313" key="4">
    <source>
        <dbReference type="EMBL" id="PPK78884.1"/>
    </source>
</evidence>
<dbReference type="PROSITE" id="PS51462">
    <property type="entry name" value="NUDIX"/>
    <property type="match status" value="1"/>
</dbReference>
<evidence type="ECO:0000256" key="1">
    <source>
        <dbReference type="ARBA" id="ARBA00005582"/>
    </source>
</evidence>
<name>A0A2S6HN22_9FIRM</name>
<feature type="domain" description="Nudix hydrolase" evidence="3">
    <location>
        <begin position="4"/>
        <end position="154"/>
    </location>
</feature>
<organism evidence="4 5">
    <name type="scientific">Lacrimispora xylanisolvens</name>
    <dbReference type="NCBI Taxonomy" id="384636"/>
    <lineage>
        <taxon>Bacteria</taxon>
        <taxon>Bacillati</taxon>
        <taxon>Bacillota</taxon>
        <taxon>Clostridia</taxon>
        <taxon>Lachnospirales</taxon>
        <taxon>Lachnospiraceae</taxon>
        <taxon>Lacrimispora</taxon>
    </lineage>
</organism>
<dbReference type="RefSeq" id="WP_104438587.1">
    <property type="nucleotide sequence ID" value="NZ_PTJA01000012.1"/>
</dbReference>
<reference evidence="4 5" key="1">
    <citation type="submission" date="2018-02" db="EMBL/GenBank/DDBJ databases">
        <title>Genomic Encyclopedia of Archaeal and Bacterial Type Strains, Phase II (KMG-II): from individual species to whole genera.</title>
        <authorList>
            <person name="Goeker M."/>
        </authorList>
    </citation>
    <scope>NUCLEOTIDE SEQUENCE [LARGE SCALE GENOMIC DNA]</scope>
    <source>
        <strain evidence="4 5">DSM 3808</strain>
    </source>
</reference>
<dbReference type="AlphaFoldDB" id="A0A2S6HN22"/>
<dbReference type="InterPro" id="IPR020084">
    <property type="entry name" value="NUDIX_hydrolase_CS"/>
</dbReference>
<evidence type="ECO:0000256" key="2">
    <source>
        <dbReference type="ARBA" id="ARBA00022801"/>
    </source>
</evidence>
<keyword evidence="5" id="KW-1185">Reference proteome</keyword>
<dbReference type="CDD" id="cd02883">
    <property type="entry name" value="NUDIX_Hydrolase"/>
    <property type="match status" value="1"/>
</dbReference>
<dbReference type="EMBL" id="PTJA01000012">
    <property type="protein sequence ID" value="PPK78884.1"/>
    <property type="molecule type" value="Genomic_DNA"/>
</dbReference>
<comment type="caution">
    <text evidence="4">The sequence shown here is derived from an EMBL/GenBank/DDBJ whole genome shotgun (WGS) entry which is preliminary data.</text>
</comment>
<dbReference type="InterPro" id="IPR015797">
    <property type="entry name" value="NUDIX_hydrolase-like_dom_sf"/>
</dbReference>
<dbReference type="PANTHER" id="PTHR43736">
    <property type="entry name" value="ADP-RIBOSE PYROPHOSPHATASE"/>
    <property type="match status" value="1"/>
</dbReference>
<dbReference type="Pfam" id="PF00293">
    <property type="entry name" value="NUDIX"/>
    <property type="match status" value="1"/>
</dbReference>
<dbReference type="GO" id="GO:0016787">
    <property type="term" value="F:hydrolase activity"/>
    <property type="evidence" value="ECO:0007669"/>
    <property type="project" value="UniProtKB-KW"/>
</dbReference>
<proteinExistence type="inferred from homology"/>
<evidence type="ECO:0000313" key="5">
    <source>
        <dbReference type="Proteomes" id="UP000237749"/>
    </source>
</evidence>
<dbReference type="SUPFAM" id="SSF55811">
    <property type="entry name" value="Nudix"/>
    <property type="match status" value="1"/>
</dbReference>
<protein>
    <submittedName>
        <fullName evidence="4">ADP-ribose pyrophosphatase</fullName>
    </submittedName>
</protein>
<sequence>MEQFSIPGAGGIIVREINGEDNILMQTRVKPEALYEDGLIEIPAGKIRAFESIFDTLRREVKEETGLDITEIQGENLSTVYKGNSYMVLNFMPFSCAQNLVGNYPIMVFVFICKAEGEMLPFSDESKNYKWTPVSVIRRLLEDSPEIFYPMHIDTLKKYISISVGNRQD</sequence>